<evidence type="ECO:0000256" key="1">
    <source>
        <dbReference type="SAM" id="MobiDB-lite"/>
    </source>
</evidence>
<feature type="compositionally biased region" description="Low complexity" evidence="1">
    <location>
        <begin position="175"/>
        <end position="189"/>
    </location>
</feature>
<feature type="non-terminal residue" evidence="2">
    <location>
        <position position="220"/>
    </location>
</feature>
<keyword evidence="3" id="KW-1185">Reference proteome</keyword>
<feature type="non-terminal residue" evidence="2">
    <location>
        <position position="1"/>
    </location>
</feature>
<dbReference type="Proteomes" id="UP001432322">
    <property type="component" value="Unassembled WGS sequence"/>
</dbReference>
<gene>
    <name evidence="2" type="ORF">PFISCL1PPCAC_20766</name>
</gene>
<organism evidence="2 3">
    <name type="scientific">Pristionchus fissidentatus</name>
    <dbReference type="NCBI Taxonomy" id="1538716"/>
    <lineage>
        <taxon>Eukaryota</taxon>
        <taxon>Metazoa</taxon>
        <taxon>Ecdysozoa</taxon>
        <taxon>Nematoda</taxon>
        <taxon>Chromadorea</taxon>
        <taxon>Rhabditida</taxon>
        <taxon>Rhabditina</taxon>
        <taxon>Diplogasteromorpha</taxon>
        <taxon>Diplogasteroidea</taxon>
        <taxon>Neodiplogasteridae</taxon>
        <taxon>Pristionchus</taxon>
    </lineage>
</organism>
<accession>A0AAV5WI32</accession>
<dbReference type="EMBL" id="BTSY01000005">
    <property type="protein sequence ID" value="GMT29469.1"/>
    <property type="molecule type" value="Genomic_DNA"/>
</dbReference>
<name>A0AAV5WI32_9BILA</name>
<dbReference type="AlphaFoldDB" id="A0AAV5WI32"/>
<protein>
    <submittedName>
        <fullName evidence="2">Uncharacterized protein</fullName>
    </submittedName>
</protein>
<feature type="compositionally biased region" description="Polar residues" evidence="1">
    <location>
        <begin position="151"/>
        <end position="164"/>
    </location>
</feature>
<proteinExistence type="predicted"/>
<sequence length="220" mass="24326">ASAAAAAGEKRSEDCDPLTGVLDRLPSLLSADSSFSVQSVFVVADAKSTMACEGARHDVVVKTRDRKWWEVRTFPSFSCLSCPITYRTPTSLKPATLSYTVASNLRAHNRTKLAYVTSKKPVFSVHHEPPRPHHQIVRLQQQPLPLPHKLPSTSCANPYPQSTIPPLRLPPPAPSTSRSTRTTPATTRATPPPPLDRYPTVQKRLMSKKVRLEKQQFGSR</sequence>
<comment type="caution">
    <text evidence="2">The sequence shown here is derived from an EMBL/GenBank/DDBJ whole genome shotgun (WGS) entry which is preliminary data.</text>
</comment>
<reference evidence="2" key="1">
    <citation type="submission" date="2023-10" db="EMBL/GenBank/DDBJ databases">
        <title>Genome assembly of Pristionchus species.</title>
        <authorList>
            <person name="Yoshida K."/>
            <person name="Sommer R.J."/>
        </authorList>
    </citation>
    <scope>NUCLEOTIDE SEQUENCE</scope>
    <source>
        <strain evidence="2">RS5133</strain>
    </source>
</reference>
<evidence type="ECO:0000313" key="3">
    <source>
        <dbReference type="Proteomes" id="UP001432322"/>
    </source>
</evidence>
<feature type="region of interest" description="Disordered" evidence="1">
    <location>
        <begin position="145"/>
        <end position="201"/>
    </location>
</feature>
<evidence type="ECO:0000313" key="2">
    <source>
        <dbReference type="EMBL" id="GMT29469.1"/>
    </source>
</evidence>